<keyword evidence="2" id="KW-0645">Protease</keyword>
<evidence type="ECO:0000256" key="6">
    <source>
        <dbReference type="ARBA" id="ARBA00023145"/>
    </source>
</evidence>
<feature type="disulfide bond" evidence="9">
    <location>
        <begin position="239"/>
        <end position="249"/>
    </location>
</feature>
<gene>
    <name evidence="11" type="ORF">BJ998_003373</name>
</gene>
<dbReference type="InterPro" id="IPR009003">
    <property type="entry name" value="Peptidase_S1_PA"/>
</dbReference>
<evidence type="ECO:0000256" key="8">
    <source>
        <dbReference type="PIRSR" id="PIRSR001134-1"/>
    </source>
</evidence>
<comment type="caution">
    <text evidence="11">The sequence shown here is derived from an EMBL/GenBank/DDBJ whole genome shotgun (WGS) entry which is preliminary data.</text>
</comment>
<name>A0A7W9NG54_9PSEU</name>
<comment type="similarity">
    <text evidence="1">Belongs to the peptidase S1 family.</text>
</comment>
<feature type="active site" description="Charge relay system" evidence="8">
    <location>
        <position position="281"/>
    </location>
</feature>
<dbReference type="PRINTS" id="PR00861">
    <property type="entry name" value="ALYTICPTASE"/>
</dbReference>
<feature type="disulfide bond" evidence="9">
    <location>
        <begin position="275"/>
        <end position="302"/>
    </location>
</feature>
<dbReference type="InterPro" id="IPR004236">
    <property type="entry name" value="Pept_S1_alpha_lytic"/>
</dbReference>
<evidence type="ECO:0000259" key="10">
    <source>
        <dbReference type="Pfam" id="PF02983"/>
    </source>
</evidence>
<reference evidence="11 12" key="1">
    <citation type="submission" date="2020-08" db="EMBL/GenBank/DDBJ databases">
        <title>Sequencing the genomes of 1000 actinobacteria strains.</title>
        <authorList>
            <person name="Klenk H.-P."/>
        </authorList>
    </citation>
    <scope>NUCLEOTIDE SEQUENCE [LARGE SCALE GENOMIC DNA]</scope>
    <source>
        <strain evidence="11 12">DSM 43851</strain>
    </source>
</reference>
<dbReference type="InterPro" id="IPR043504">
    <property type="entry name" value="Peptidase_S1_PA_chymotrypsin"/>
</dbReference>
<keyword evidence="5" id="KW-0720">Serine protease</keyword>
<keyword evidence="12" id="KW-1185">Reference proteome</keyword>
<evidence type="ECO:0000256" key="1">
    <source>
        <dbReference type="ARBA" id="ARBA00007664"/>
    </source>
</evidence>
<sequence length="327" mass="33015">MSPARAIGLFARQDRADAQVATLRTLLGPIFAGSWFDAAADQAVVAVTDVTFVPRVRAAGVEARVVTRTDAQLSAVADGLRHKPVPAGVVGWYVDLPTDQVVVQVLDRSPATEAFVATAGAAAREETVAARPRPLYAVRGGDAWYGSNFRCSVGFSATDASGAKHFVTAGHCTAGGGTASGYNQVSLGRINGSHFGSGGDYGRVDVTSGQWTLSGTVADGGGAVAVKGSAEAAVGAAVCRSGSTTGWHCGTIQAKNQTVVYAEGTVTGLTKTNVCAEPGDSGGAWISGNQAQGVTSGGSGDCTHGGTTYFSPVNPALSAYGLRLVTS</sequence>
<evidence type="ECO:0000256" key="7">
    <source>
        <dbReference type="ARBA" id="ARBA00023157"/>
    </source>
</evidence>
<keyword evidence="3" id="KW-0732">Signal</keyword>
<protein>
    <submittedName>
        <fullName evidence="11">Streptogrisin C</fullName>
        <ecNumber evidence="11">3.4.21.-</ecNumber>
    </submittedName>
</protein>
<feature type="domain" description="Peptidase S1A alpha-lytic prodomain" evidence="10">
    <location>
        <begin position="71"/>
        <end position="122"/>
    </location>
</feature>
<dbReference type="GO" id="GO:0004252">
    <property type="term" value="F:serine-type endopeptidase activity"/>
    <property type="evidence" value="ECO:0007669"/>
    <property type="project" value="InterPro"/>
</dbReference>
<dbReference type="EMBL" id="JACHIR010000001">
    <property type="protein sequence ID" value="MBB5892177.1"/>
    <property type="molecule type" value="Genomic_DNA"/>
</dbReference>
<dbReference type="RefSeq" id="WP_246488608.1">
    <property type="nucleotide sequence ID" value="NZ_BAAAWY010000055.1"/>
</dbReference>
<dbReference type="GO" id="GO:0006508">
    <property type="term" value="P:proteolysis"/>
    <property type="evidence" value="ECO:0007669"/>
    <property type="project" value="UniProtKB-KW"/>
</dbReference>
<evidence type="ECO:0000256" key="3">
    <source>
        <dbReference type="ARBA" id="ARBA00022729"/>
    </source>
</evidence>
<dbReference type="PIRSF" id="PIRSF001134">
    <property type="entry name" value="Streptogrisin"/>
    <property type="match status" value="1"/>
</dbReference>
<organism evidence="11 12">
    <name type="scientific">Kutzneria kofuensis</name>
    <dbReference type="NCBI Taxonomy" id="103725"/>
    <lineage>
        <taxon>Bacteria</taxon>
        <taxon>Bacillati</taxon>
        <taxon>Actinomycetota</taxon>
        <taxon>Actinomycetes</taxon>
        <taxon>Pseudonocardiales</taxon>
        <taxon>Pseudonocardiaceae</taxon>
        <taxon>Kutzneria</taxon>
    </lineage>
</organism>
<dbReference type="Pfam" id="PF02983">
    <property type="entry name" value="Pro_Al_protease"/>
    <property type="match status" value="1"/>
</dbReference>
<evidence type="ECO:0000256" key="5">
    <source>
        <dbReference type="ARBA" id="ARBA00022825"/>
    </source>
</evidence>
<proteinExistence type="inferred from homology"/>
<feature type="active site" description="Charge relay system" evidence="8">
    <location>
        <position position="200"/>
    </location>
</feature>
<evidence type="ECO:0000313" key="12">
    <source>
        <dbReference type="Proteomes" id="UP000585638"/>
    </source>
</evidence>
<keyword evidence="4 11" id="KW-0378">Hydrolase</keyword>
<feature type="disulfide bond" evidence="9">
    <location>
        <begin position="151"/>
        <end position="172"/>
    </location>
</feature>
<dbReference type="InterPro" id="IPR035070">
    <property type="entry name" value="Streptogrisin_prodomain"/>
</dbReference>
<accession>A0A7W9NG54</accession>
<dbReference type="InterPro" id="IPR001316">
    <property type="entry name" value="Pept_S1A_streptogrisin"/>
</dbReference>
<evidence type="ECO:0000256" key="4">
    <source>
        <dbReference type="ARBA" id="ARBA00022801"/>
    </source>
</evidence>
<dbReference type="GO" id="GO:0005576">
    <property type="term" value="C:extracellular region"/>
    <property type="evidence" value="ECO:0007669"/>
    <property type="project" value="InterPro"/>
</dbReference>
<dbReference type="Gene3D" id="3.30.300.50">
    <property type="match status" value="2"/>
</dbReference>
<evidence type="ECO:0000313" key="11">
    <source>
        <dbReference type="EMBL" id="MBB5892177.1"/>
    </source>
</evidence>
<dbReference type="AlphaFoldDB" id="A0A7W9NG54"/>
<dbReference type="Proteomes" id="UP000585638">
    <property type="component" value="Unassembled WGS sequence"/>
</dbReference>
<dbReference type="EC" id="3.4.21.-" evidence="11"/>
<feature type="active site" description="Charge relay system" evidence="8">
    <location>
        <position position="171"/>
    </location>
</feature>
<keyword evidence="7 9" id="KW-1015">Disulfide bond</keyword>
<evidence type="ECO:0000256" key="9">
    <source>
        <dbReference type="PIRSR" id="PIRSR001134-2"/>
    </source>
</evidence>
<dbReference type="SUPFAM" id="SSF50494">
    <property type="entry name" value="Trypsin-like serine proteases"/>
    <property type="match status" value="1"/>
</dbReference>
<dbReference type="CDD" id="cd21112">
    <property type="entry name" value="alphaLP-like"/>
    <property type="match status" value="1"/>
</dbReference>
<dbReference type="Gene3D" id="2.40.10.10">
    <property type="entry name" value="Trypsin-like serine proteases"/>
    <property type="match status" value="2"/>
</dbReference>
<evidence type="ECO:0000256" key="2">
    <source>
        <dbReference type="ARBA" id="ARBA00022670"/>
    </source>
</evidence>
<keyword evidence="6" id="KW-0865">Zymogen</keyword>